<reference evidence="3" key="1">
    <citation type="submission" date="2016-10" db="EMBL/GenBank/DDBJ databases">
        <authorList>
            <person name="Varghese N."/>
            <person name="Submissions S."/>
        </authorList>
    </citation>
    <scope>NUCLEOTIDE SEQUENCE [LARGE SCALE GENOMIC DNA]</scope>
    <source>
        <strain evidence="3">DSM 23313</strain>
    </source>
</reference>
<dbReference type="AlphaFoldDB" id="A0A1G8ERC5"/>
<protein>
    <recommendedName>
        <fullName evidence="4">Outer membrane protein beta-barrel domain-containing protein</fullName>
    </recommendedName>
</protein>
<proteinExistence type="predicted"/>
<keyword evidence="1" id="KW-0732">Signal</keyword>
<feature type="chain" id="PRO_5017329419" description="Outer membrane protein beta-barrel domain-containing protein" evidence="1">
    <location>
        <begin position="26"/>
        <end position="189"/>
    </location>
</feature>
<evidence type="ECO:0000313" key="2">
    <source>
        <dbReference type="EMBL" id="SDH72438.1"/>
    </source>
</evidence>
<dbReference type="RefSeq" id="WP_090408658.1">
    <property type="nucleotide sequence ID" value="NZ_FNDQ01000012.1"/>
</dbReference>
<dbReference type="Proteomes" id="UP000243588">
    <property type="component" value="Unassembled WGS sequence"/>
</dbReference>
<keyword evidence="3" id="KW-1185">Reference proteome</keyword>
<evidence type="ECO:0000256" key="1">
    <source>
        <dbReference type="SAM" id="SignalP"/>
    </source>
</evidence>
<evidence type="ECO:0000313" key="3">
    <source>
        <dbReference type="Proteomes" id="UP000243588"/>
    </source>
</evidence>
<sequence>MFALSKKFAFTLLTGALFIASPAMAQQKTKAYYPKGFRVGFGINGGVPTDSKYDAALGVDARLQYDVSKKTSFTLTSGYTHLFDGDNGDLGLVPIKAGFKQFLSKNIYAMGELGAAIGTHKEMGNSFLWSPSIGFANKFIDVSLRYENYNDYNTDQIGVRVAYGFSLKNYKKHNEKAKNKYKKKQKKNK</sequence>
<organism evidence="2 3">
    <name type="scientific">Myroides phaeus</name>
    <dbReference type="NCBI Taxonomy" id="702745"/>
    <lineage>
        <taxon>Bacteria</taxon>
        <taxon>Pseudomonadati</taxon>
        <taxon>Bacteroidota</taxon>
        <taxon>Flavobacteriia</taxon>
        <taxon>Flavobacteriales</taxon>
        <taxon>Flavobacteriaceae</taxon>
        <taxon>Myroides</taxon>
    </lineage>
</organism>
<evidence type="ECO:0008006" key="4">
    <source>
        <dbReference type="Google" id="ProtNLM"/>
    </source>
</evidence>
<gene>
    <name evidence="2" type="ORF">SAMN05421818_11232</name>
</gene>
<accession>A0A1G8ERC5</accession>
<dbReference type="EMBL" id="FNDQ01000012">
    <property type="protein sequence ID" value="SDH72438.1"/>
    <property type="molecule type" value="Genomic_DNA"/>
</dbReference>
<name>A0A1G8ERC5_9FLAO</name>
<feature type="signal peptide" evidence="1">
    <location>
        <begin position="1"/>
        <end position="25"/>
    </location>
</feature>
<dbReference type="STRING" id="702745.SAMN05421818_11232"/>